<evidence type="ECO:0000256" key="2">
    <source>
        <dbReference type="ARBA" id="ARBA00022737"/>
    </source>
</evidence>
<dbReference type="PANTHER" id="PTHR46674">
    <property type="entry name" value="INACTIVE PEPTIDYL-PROLYL CIS-TRANS ISOMERASE FKBP6"/>
    <property type="match status" value="1"/>
</dbReference>
<dbReference type="OrthoDB" id="8116123at2759"/>
<evidence type="ECO:0000256" key="1">
    <source>
        <dbReference type="ARBA" id="ARBA00009648"/>
    </source>
</evidence>
<evidence type="ECO:0000259" key="5">
    <source>
        <dbReference type="PROSITE" id="PS50059"/>
    </source>
</evidence>
<keyword evidence="4" id="KW-0413">Isomerase</keyword>
<dbReference type="GO" id="GO:0005737">
    <property type="term" value="C:cytoplasm"/>
    <property type="evidence" value="ECO:0007669"/>
    <property type="project" value="TreeGrafter"/>
</dbReference>
<comment type="caution">
    <text evidence="6">The sequence shown here is derived from an EMBL/GenBank/DDBJ whole genome shotgun (WGS) entry which is preliminary data.</text>
</comment>
<keyword evidence="7" id="KW-1185">Reference proteome</keyword>
<dbReference type="GO" id="GO:0007283">
    <property type="term" value="P:spermatogenesis"/>
    <property type="evidence" value="ECO:0007669"/>
    <property type="project" value="TreeGrafter"/>
</dbReference>
<dbReference type="STRING" id="137246.A0A401SHC5"/>
<dbReference type="SMART" id="SM00028">
    <property type="entry name" value="TPR"/>
    <property type="match status" value="3"/>
</dbReference>
<evidence type="ECO:0000256" key="3">
    <source>
        <dbReference type="ARBA" id="ARBA00022803"/>
    </source>
</evidence>
<name>A0A401SHC5_CHIPU</name>
<dbReference type="EMBL" id="BEZZ01000268">
    <property type="protein sequence ID" value="GCC29826.1"/>
    <property type="molecule type" value="Genomic_DNA"/>
</dbReference>
<dbReference type="GO" id="GO:0003755">
    <property type="term" value="F:peptidyl-prolyl cis-trans isomerase activity"/>
    <property type="evidence" value="ECO:0007669"/>
    <property type="project" value="UniProtKB-KW"/>
</dbReference>
<feature type="domain" description="PPIase FKBP-type" evidence="5">
    <location>
        <begin position="47"/>
        <end position="136"/>
    </location>
</feature>
<accession>A0A401SHC5</accession>
<comment type="catalytic activity">
    <reaction evidence="4">
        <text>[protein]-peptidylproline (omega=180) = [protein]-peptidylproline (omega=0)</text>
        <dbReference type="Rhea" id="RHEA:16237"/>
        <dbReference type="Rhea" id="RHEA-COMP:10747"/>
        <dbReference type="Rhea" id="RHEA-COMP:10748"/>
        <dbReference type="ChEBI" id="CHEBI:83833"/>
        <dbReference type="ChEBI" id="CHEBI:83834"/>
        <dbReference type="EC" id="5.2.1.8"/>
    </reaction>
</comment>
<gene>
    <name evidence="6" type="ORF">chiPu_0008268</name>
</gene>
<dbReference type="Gene3D" id="3.10.50.40">
    <property type="match status" value="1"/>
</dbReference>
<dbReference type="Proteomes" id="UP000287033">
    <property type="component" value="Unassembled WGS sequence"/>
</dbReference>
<dbReference type="SUPFAM" id="SSF48452">
    <property type="entry name" value="TPR-like"/>
    <property type="match status" value="1"/>
</dbReference>
<dbReference type="InterPro" id="IPR011990">
    <property type="entry name" value="TPR-like_helical_dom_sf"/>
</dbReference>
<comment type="similarity">
    <text evidence="1">Belongs to the FKBP6 family.</text>
</comment>
<organism evidence="6 7">
    <name type="scientific">Chiloscyllium punctatum</name>
    <name type="common">Brownbanded bambooshark</name>
    <name type="synonym">Hemiscyllium punctatum</name>
    <dbReference type="NCBI Taxonomy" id="137246"/>
    <lineage>
        <taxon>Eukaryota</taxon>
        <taxon>Metazoa</taxon>
        <taxon>Chordata</taxon>
        <taxon>Craniata</taxon>
        <taxon>Vertebrata</taxon>
        <taxon>Chondrichthyes</taxon>
        <taxon>Elasmobranchii</taxon>
        <taxon>Galeomorphii</taxon>
        <taxon>Galeoidea</taxon>
        <taxon>Orectolobiformes</taxon>
        <taxon>Hemiscylliidae</taxon>
        <taxon>Chiloscyllium</taxon>
    </lineage>
</organism>
<dbReference type="GO" id="GO:0051879">
    <property type="term" value="F:Hsp90 protein binding"/>
    <property type="evidence" value="ECO:0007669"/>
    <property type="project" value="TreeGrafter"/>
</dbReference>
<dbReference type="InterPro" id="IPR001179">
    <property type="entry name" value="PPIase_FKBP_dom"/>
</dbReference>
<dbReference type="PANTHER" id="PTHR46674:SF1">
    <property type="entry name" value="INACTIVE PEPTIDYL-PROLYL CIS-TRANS ISOMERASE FKBP6"/>
    <property type="match status" value="1"/>
</dbReference>
<sequence>MNGPPPSSRGQLSPFYHMSQRMQDVTGDGGVLKEILRRGSGSVIPPTASVSVHYSAYSEYTDKPFDSNLQKDVPRFMKLGRDITLLGMELAIQTMRKGEFARFLFKPQYAYGQMGCPPRIPANATVMFELEILHVVDTLESDEYFMLSQEEQITYPVEKLLKVASTEREFGNYFFQQQRYEDAKDQYKKALSVFAHCHETGEEQTQAIHSSKLLLYLNLSLASLKLNAPRRALVYGERALGIDSKNRKALFRCGQACILLLEYDKAKDFLLRAQKLEPFNPDVNRALVKLDRCYREWSLKEKEMCTRMFAAWEPAAVKD</sequence>
<protein>
    <recommendedName>
        <fullName evidence="4">peptidylprolyl isomerase</fullName>
        <ecNumber evidence="4">5.2.1.8</ecNumber>
    </recommendedName>
</protein>
<dbReference type="SUPFAM" id="SSF54534">
    <property type="entry name" value="FKBP-like"/>
    <property type="match status" value="1"/>
</dbReference>
<reference evidence="6 7" key="1">
    <citation type="journal article" date="2018" name="Nat. Ecol. Evol.">
        <title>Shark genomes provide insights into elasmobranch evolution and the origin of vertebrates.</title>
        <authorList>
            <person name="Hara Y"/>
            <person name="Yamaguchi K"/>
            <person name="Onimaru K"/>
            <person name="Kadota M"/>
            <person name="Koyanagi M"/>
            <person name="Keeley SD"/>
            <person name="Tatsumi K"/>
            <person name="Tanaka K"/>
            <person name="Motone F"/>
            <person name="Kageyama Y"/>
            <person name="Nozu R"/>
            <person name="Adachi N"/>
            <person name="Nishimura O"/>
            <person name="Nakagawa R"/>
            <person name="Tanegashima C"/>
            <person name="Kiyatake I"/>
            <person name="Matsumoto R"/>
            <person name="Murakumo K"/>
            <person name="Nishida K"/>
            <person name="Terakita A"/>
            <person name="Kuratani S"/>
            <person name="Sato K"/>
            <person name="Hyodo S Kuraku.S."/>
        </authorList>
    </citation>
    <scope>NUCLEOTIDE SEQUENCE [LARGE SCALE GENOMIC DNA]</scope>
</reference>
<dbReference type="InterPro" id="IPR046357">
    <property type="entry name" value="PPIase_dom_sf"/>
</dbReference>
<keyword evidence="4" id="KW-0697">Rotamase</keyword>
<evidence type="ECO:0000313" key="7">
    <source>
        <dbReference type="Proteomes" id="UP000287033"/>
    </source>
</evidence>
<dbReference type="OMA" id="CHRMFTP"/>
<dbReference type="PROSITE" id="PS50059">
    <property type="entry name" value="FKBP_PPIASE"/>
    <property type="match status" value="1"/>
</dbReference>
<dbReference type="InterPro" id="IPR042282">
    <property type="entry name" value="FKBP6/shu"/>
</dbReference>
<dbReference type="Gene3D" id="1.25.40.10">
    <property type="entry name" value="Tetratricopeptide repeat domain"/>
    <property type="match status" value="1"/>
</dbReference>
<dbReference type="InterPro" id="IPR019734">
    <property type="entry name" value="TPR_rpt"/>
</dbReference>
<evidence type="ECO:0000256" key="4">
    <source>
        <dbReference type="PROSITE-ProRule" id="PRU00277"/>
    </source>
</evidence>
<dbReference type="EC" id="5.2.1.8" evidence="4"/>
<dbReference type="Pfam" id="PF00254">
    <property type="entry name" value="FKBP_C"/>
    <property type="match status" value="1"/>
</dbReference>
<dbReference type="GO" id="GO:0034587">
    <property type="term" value="P:piRNA processing"/>
    <property type="evidence" value="ECO:0007669"/>
    <property type="project" value="TreeGrafter"/>
</dbReference>
<proteinExistence type="inferred from homology"/>
<evidence type="ECO:0000313" key="6">
    <source>
        <dbReference type="EMBL" id="GCC29826.1"/>
    </source>
</evidence>
<dbReference type="AlphaFoldDB" id="A0A401SHC5"/>
<keyword evidence="2" id="KW-0677">Repeat</keyword>
<keyword evidence="3" id="KW-0802">TPR repeat</keyword>